<dbReference type="Proteomes" id="UP001460270">
    <property type="component" value="Unassembled WGS sequence"/>
</dbReference>
<dbReference type="InterPro" id="IPR042566">
    <property type="entry name" value="L1_C"/>
</dbReference>
<gene>
    <name evidence="1" type="ORF">WMY93_029082</name>
</gene>
<dbReference type="EMBL" id="JBBPFD010000021">
    <property type="protein sequence ID" value="KAK7882908.1"/>
    <property type="molecule type" value="Genomic_DNA"/>
</dbReference>
<evidence type="ECO:0000313" key="2">
    <source>
        <dbReference type="Proteomes" id="UP001460270"/>
    </source>
</evidence>
<organism evidence="1 2">
    <name type="scientific">Mugilogobius chulae</name>
    <name type="common">yellowstripe goby</name>
    <dbReference type="NCBI Taxonomy" id="88201"/>
    <lineage>
        <taxon>Eukaryota</taxon>
        <taxon>Metazoa</taxon>
        <taxon>Chordata</taxon>
        <taxon>Craniata</taxon>
        <taxon>Vertebrata</taxon>
        <taxon>Euteleostomi</taxon>
        <taxon>Actinopterygii</taxon>
        <taxon>Neopterygii</taxon>
        <taxon>Teleostei</taxon>
        <taxon>Neoteleostei</taxon>
        <taxon>Acanthomorphata</taxon>
        <taxon>Gobiaria</taxon>
        <taxon>Gobiiformes</taxon>
        <taxon>Gobioidei</taxon>
        <taxon>Gobiidae</taxon>
        <taxon>Gobionellinae</taxon>
        <taxon>Mugilogobius</taxon>
    </lineage>
</organism>
<protein>
    <submittedName>
        <fullName evidence="1">Uncharacterized protein</fullName>
    </submittedName>
</protein>
<keyword evidence="2" id="KW-1185">Reference proteome</keyword>
<proteinExistence type="predicted"/>
<accession>A0AAW0MQB0</accession>
<evidence type="ECO:0000313" key="1">
    <source>
        <dbReference type="EMBL" id="KAK7882908.1"/>
    </source>
</evidence>
<name>A0AAW0MQB0_9GOBI</name>
<reference evidence="2" key="1">
    <citation type="submission" date="2024-04" db="EMBL/GenBank/DDBJ databases">
        <title>Salinicola lusitanus LLJ914,a marine bacterium isolated from the Okinawa Trough.</title>
        <authorList>
            <person name="Li J."/>
        </authorList>
    </citation>
    <scope>NUCLEOTIDE SEQUENCE [LARGE SCALE GENOMIC DNA]</scope>
</reference>
<comment type="caution">
    <text evidence="1">The sequence shown here is derived from an EMBL/GenBank/DDBJ whole genome shotgun (WGS) entry which is preliminary data.</text>
</comment>
<sequence length="301" mass="33232">MEVLALCGKNKKLFFEGAQITIRQDIPPTVRQQRRSFNSVCQKLISKGIRFRMLFPATLRFSHDGKNFSFDSAEDAPDPDKRLTVSEALRHPFLTMEHLTNSNSEYAREAIKLMSVTQTSTPGDGVQNQHSKLLDAIEKPGVSFVFGDQQLPPDNERFPVDEDGDVIMEAVDVSDEKDITDHFDQRPEEQLHFSPNISHRMETHEQTAASGHIIIDLPDYSADDANEPDTAAKSERSSSFWSAVRNVAFGGVVALQATTCYALTGSALVAGVVTLPMLVYGGIDYILTNMETTASSSSRGC</sequence>
<dbReference type="AlphaFoldDB" id="A0AAW0MQB0"/>
<dbReference type="Gene3D" id="3.30.250.20">
    <property type="entry name" value="L1 transposable element, C-terminal domain"/>
    <property type="match status" value="1"/>
</dbReference>